<gene>
    <name evidence="1" type="ORF">S01H4_55751</name>
</gene>
<evidence type="ECO:0000313" key="1">
    <source>
        <dbReference type="EMBL" id="GAH08597.1"/>
    </source>
</evidence>
<comment type="caution">
    <text evidence="1">The sequence shown here is derived from an EMBL/GenBank/DDBJ whole genome shotgun (WGS) entry which is preliminary data.</text>
</comment>
<proteinExistence type="predicted"/>
<feature type="non-terminal residue" evidence="1">
    <location>
        <position position="152"/>
    </location>
</feature>
<accession>X1CLH1</accession>
<name>X1CLH1_9ZZZZ</name>
<organism evidence="1">
    <name type="scientific">marine sediment metagenome</name>
    <dbReference type="NCBI Taxonomy" id="412755"/>
    <lineage>
        <taxon>unclassified sequences</taxon>
        <taxon>metagenomes</taxon>
        <taxon>ecological metagenomes</taxon>
    </lineage>
</organism>
<sequence length="152" mass="18168">MFKEWVGGWAYFEESYSFIYDMVEVFMTTPFVIHYQNNMIIFMKTTDKNFYIMINDPKYPLTKREQSLFNKWRKTLSMETYCTTRISYSSHEVAGDFTTQRKNLAEWFILFDICQIRPLDNVIKVIAAVFPKVRRDNNLLPVNPDLAEKKEA</sequence>
<dbReference type="AlphaFoldDB" id="X1CLH1"/>
<reference evidence="1" key="1">
    <citation type="journal article" date="2014" name="Front. Microbiol.">
        <title>High frequency of phylogenetically diverse reductive dehalogenase-homologous genes in deep subseafloor sedimentary metagenomes.</title>
        <authorList>
            <person name="Kawai M."/>
            <person name="Futagami T."/>
            <person name="Toyoda A."/>
            <person name="Takaki Y."/>
            <person name="Nishi S."/>
            <person name="Hori S."/>
            <person name="Arai W."/>
            <person name="Tsubouchi T."/>
            <person name="Morono Y."/>
            <person name="Uchiyama I."/>
            <person name="Ito T."/>
            <person name="Fujiyama A."/>
            <person name="Inagaki F."/>
            <person name="Takami H."/>
        </authorList>
    </citation>
    <scope>NUCLEOTIDE SEQUENCE</scope>
    <source>
        <strain evidence="1">Expedition CK06-06</strain>
    </source>
</reference>
<dbReference type="EMBL" id="BART01032218">
    <property type="protein sequence ID" value="GAH08597.1"/>
    <property type="molecule type" value="Genomic_DNA"/>
</dbReference>
<protein>
    <submittedName>
        <fullName evidence="1">Uncharacterized protein</fullName>
    </submittedName>
</protein>